<protein>
    <recommendedName>
        <fullName evidence="7">Transporter</fullName>
    </recommendedName>
</protein>
<dbReference type="Proteomes" id="UP000319801">
    <property type="component" value="Unassembled WGS sequence"/>
</dbReference>
<dbReference type="AlphaFoldDB" id="A0A556VVU8"/>
<evidence type="ECO:0000256" key="4">
    <source>
        <dbReference type="ARBA" id="ARBA00022989"/>
    </source>
</evidence>
<evidence type="ECO:0000256" key="6">
    <source>
        <dbReference type="PIRSR" id="PIRSR600175-1"/>
    </source>
</evidence>
<feature type="binding site" evidence="6">
    <location>
        <position position="182"/>
    </location>
    <ligand>
        <name>Na(+)</name>
        <dbReference type="ChEBI" id="CHEBI:29101"/>
        <label>1</label>
    </ligand>
</feature>
<evidence type="ECO:0000256" key="2">
    <source>
        <dbReference type="ARBA" id="ARBA00022448"/>
    </source>
</evidence>
<dbReference type="PRINTS" id="PR00176">
    <property type="entry name" value="NANEUSMPORT"/>
</dbReference>
<dbReference type="PANTHER" id="PTHR11616">
    <property type="entry name" value="SODIUM/CHLORIDE DEPENDENT TRANSPORTER"/>
    <property type="match status" value="1"/>
</dbReference>
<gene>
    <name evidence="9" type="ORF">Baya_16587</name>
</gene>
<evidence type="ECO:0000313" key="10">
    <source>
        <dbReference type="Proteomes" id="UP000319801"/>
    </source>
</evidence>
<keyword evidence="3 7" id="KW-0812">Transmembrane</keyword>
<accession>A0A556VVU8</accession>
<sequence>MKDRTTEDGANQRPKWDNKIQYLLTCIGFAVGLGNVWRFPYLCQIYGGGAFLIPYLIALVFEGLPLLYLELAIGQRLRKGSVGVWNSISPNILKLTNEFSFSDQNITLENYDHWLSYLNSTQPVEVATLNLRHCDLQRFLDQSASGTGLAFMVFTEAVLEMPGSQVWAVLFFIMLFSLGLSSMFALICVISFLVALIFTLASGNYWLEIFNSYVGSVPLLVIAFFEIIAVVGFYGMRRFSDDIEFMTGRKPSIFWRVCWMGISPVMLLVVLVAYVVVQVQVQPEYPAWNPEYVRVQEKK</sequence>
<dbReference type="SUPFAM" id="SSF161070">
    <property type="entry name" value="SNF-like"/>
    <property type="match status" value="2"/>
</dbReference>
<dbReference type="GO" id="GO:0006865">
    <property type="term" value="P:amino acid transport"/>
    <property type="evidence" value="ECO:0007669"/>
    <property type="project" value="TreeGrafter"/>
</dbReference>
<evidence type="ECO:0000313" key="9">
    <source>
        <dbReference type="EMBL" id="TTZ70357.1"/>
    </source>
</evidence>
<feature type="binding site" evidence="6">
    <location>
        <position position="178"/>
    </location>
    <ligand>
        <name>Na(+)</name>
        <dbReference type="ChEBI" id="CHEBI:29101"/>
        <label>1</label>
    </ligand>
</feature>
<keyword evidence="6" id="KW-0915">Sodium</keyword>
<name>A0A556VVU8_BAGYA</name>
<dbReference type="OrthoDB" id="6581954at2759"/>
<reference evidence="9 10" key="1">
    <citation type="journal article" date="2019" name="Genome Biol. Evol.">
        <title>Whole-Genome Sequencing of the Giant Devil Catfish, Bagarius yarrelli.</title>
        <authorList>
            <person name="Jiang W."/>
            <person name="Lv Y."/>
            <person name="Cheng L."/>
            <person name="Yang K."/>
            <person name="Chao B."/>
            <person name="Wang X."/>
            <person name="Li Y."/>
            <person name="Pan X."/>
            <person name="You X."/>
            <person name="Zhang Y."/>
            <person name="Yang J."/>
            <person name="Li J."/>
            <person name="Zhang X."/>
            <person name="Liu S."/>
            <person name="Sun C."/>
            <person name="Yang J."/>
            <person name="Shi Q."/>
        </authorList>
    </citation>
    <scope>NUCLEOTIDE SEQUENCE [LARGE SCALE GENOMIC DNA]</scope>
    <source>
        <strain evidence="9">JWS20170419001</strain>
        <tissue evidence="9">Muscle</tissue>
    </source>
</reference>
<feature type="transmembrane region" description="Helical" evidence="8">
    <location>
        <begin position="257"/>
        <end position="277"/>
    </location>
</feature>
<evidence type="ECO:0000256" key="5">
    <source>
        <dbReference type="ARBA" id="ARBA00023136"/>
    </source>
</evidence>
<dbReference type="GO" id="GO:0035725">
    <property type="term" value="P:sodium ion transmembrane transport"/>
    <property type="evidence" value="ECO:0007669"/>
    <property type="project" value="TreeGrafter"/>
</dbReference>
<evidence type="ECO:0000256" key="7">
    <source>
        <dbReference type="RuleBase" id="RU003732"/>
    </source>
</evidence>
<dbReference type="GO" id="GO:0046872">
    <property type="term" value="F:metal ion binding"/>
    <property type="evidence" value="ECO:0007669"/>
    <property type="project" value="UniProtKB-KW"/>
</dbReference>
<keyword evidence="2 7" id="KW-0813">Transport</keyword>
<dbReference type="GO" id="GO:0015293">
    <property type="term" value="F:symporter activity"/>
    <property type="evidence" value="ECO:0007669"/>
    <property type="project" value="UniProtKB-KW"/>
</dbReference>
<comment type="caution">
    <text evidence="9">The sequence shown here is derived from an EMBL/GenBank/DDBJ whole genome shotgun (WGS) entry which is preliminary data.</text>
</comment>
<evidence type="ECO:0000256" key="1">
    <source>
        <dbReference type="ARBA" id="ARBA00004141"/>
    </source>
</evidence>
<evidence type="ECO:0000256" key="3">
    <source>
        <dbReference type="ARBA" id="ARBA00022692"/>
    </source>
</evidence>
<comment type="subcellular location">
    <subcellularLocation>
        <location evidence="1">Membrane</location>
        <topology evidence="1">Multi-pass membrane protein</topology>
    </subcellularLocation>
</comment>
<dbReference type="PANTHER" id="PTHR11616:SF109">
    <property type="entry name" value="INACTIVE SODIUM-DEPENDENT NEUTRAL AMINO ACID TRANSPORTER B(0)AT3"/>
    <property type="match status" value="1"/>
</dbReference>
<dbReference type="PROSITE" id="PS50267">
    <property type="entry name" value="NA_NEUROTRAN_SYMP_3"/>
    <property type="match status" value="2"/>
</dbReference>
<dbReference type="Pfam" id="PF00209">
    <property type="entry name" value="SNF"/>
    <property type="match status" value="2"/>
</dbReference>
<keyword evidence="4 8" id="KW-1133">Transmembrane helix</keyword>
<keyword evidence="5 8" id="KW-0472">Membrane</keyword>
<keyword evidence="6" id="KW-0479">Metal-binding</keyword>
<feature type="transmembrane region" description="Helical" evidence="8">
    <location>
        <begin position="45"/>
        <end position="69"/>
    </location>
</feature>
<feature type="transmembrane region" description="Helical" evidence="8">
    <location>
        <begin position="20"/>
        <end position="39"/>
    </location>
</feature>
<proteinExistence type="inferred from homology"/>
<dbReference type="GO" id="GO:0005886">
    <property type="term" value="C:plasma membrane"/>
    <property type="evidence" value="ECO:0007669"/>
    <property type="project" value="TreeGrafter"/>
</dbReference>
<comment type="similarity">
    <text evidence="7">Belongs to the sodium:neurotransmitter symporter (SNF) (TC 2.A.22) family.</text>
</comment>
<dbReference type="PROSITE" id="PS00610">
    <property type="entry name" value="NA_NEUROTRAN_SYMP_1"/>
    <property type="match status" value="1"/>
</dbReference>
<feature type="transmembrane region" description="Helical" evidence="8">
    <location>
        <begin position="168"/>
        <end position="201"/>
    </location>
</feature>
<dbReference type="InterPro" id="IPR000175">
    <property type="entry name" value="Na/ntran_symport"/>
</dbReference>
<dbReference type="EMBL" id="VCAZ01000322">
    <property type="protein sequence ID" value="TTZ70357.1"/>
    <property type="molecule type" value="Genomic_DNA"/>
</dbReference>
<evidence type="ECO:0000256" key="8">
    <source>
        <dbReference type="SAM" id="Phobius"/>
    </source>
</evidence>
<dbReference type="InterPro" id="IPR037272">
    <property type="entry name" value="SNS_sf"/>
</dbReference>
<keyword evidence="10" id="KW-1185">Reference proteome</keyword>
<organism evidence="9 10">
    <name type="scientific">Bagarius yarrelli</name>
    <name type="common">Goonch</name>
    <name type="synonym">Bagrus yarrelli</name>
    <dbReference type="NCBI Taxonomy" id="175774"/>
    <lineage>
        <taxon>Eukaryota</taxon>
        <taxon>Metazoa</taxon>
        <taxon>Chordata</taxon>
        <taxon>Craniata</taxon>
        <taxon>Vertebrata</taxon>
        <taxon>Euteleostomi</taxon>
        <taxon>Actinopterygii</taxon>
        <taxon>Neopterygii</taxon>
        <taxon>Teleostei</taxon>
        <taxon>Ostariophysi</taxon>
        <taxon>Siluriformes</taxon>
        <taxon>Sisoridae</taxon>
        <taxon>Sisorinae</taxon>
        <taxon>Bagarius</taxon>
    </lineage>
</organism>
<feature type="transmembrane region" description="Helical" evidence="8">
    <location>
        <begin position="213"/>
        <end position="236"/>
    </location>
</feature>
<keyword evidence="7" id="KW-0769">Symport</keyword>